<accession>A0A7G9FJG6</accession>
<dbReference type="InterPro" id="IPR028976">
    <property type="entry name" value="CheC-like_sf"/>
</dbReference>
<evidence type="ECO:0000256" key="1">
    <source>
        <dbReference type="ARBA" id="ARBA00022500"/>
    </source>
</evidence>
<protein>
    <submittedName>
        <fullName evidence="3">Chemotaxis protein CheX</fullName>
    </submittedName>
</protein>
<dbReference type="EMBL" id="CP060632">
    <property type="protein sequence ID" value="QNL98697.1"/>
    <property type="molecule type" value="Genomic_DNA"/>
</dbReference>
<gene>
    <name evidence="3" type="ORF">H9Q76_08005</name>
</gene>
<dbReference type="SUPFAM" id="SSF160246">
    <property type="entry name" value="EspE N-terminal domain-like"/>
    <property type="match status" value="1"/>
</dbReference>
<dbReference type="SUPFAM" id="SSF103039">
    <property type="entry name" value="CheC-like"/>
    <property type="match status" value="1"/>
</dbReference>
<dbReference type="Pfam" id="PF13690">
    <property type="entry name" value="CheX"/>
    <property type="match status" value="1"/>
</dbReference>
<keyword evidence="1" id="KW-0145">Chemotaxis</keyword>
<evidence type="ECO:0000259" key="2">
    <source>
        <dbReference type="Pfam" id="PF13690"/>
    </source>
</evidence>
<dbReference type="RefSeq" id="WP_117781025.1">
    <property type="nucleotide sequence ID" value="NZ_CP060632.1"/>
</dbReference>
<dbReference type="InterPro" id="IPR028051">
    <property type="entry name" value="CheX-like_dom"/>
</dbReference>
<dbReference type="Gene3D" id="3.40.1550.10">
    <property type="entry name" value="CheC-like"/>
    <property type="match status" value="1"/>
</dbReference>
<dbReference type="Proteomes" id="UP000515819">
    <property type="component" value="Chromosome"/>
</dbReference>
<dbReference type="InterPro" id="IPR037257">
    <property type="entry name" value="T2SS_E_N_sf"/>
</dbReference>
<evidence type="ECO:0000313" key="4">
    <source>
        <dbReference type="Proteomes" id="UP000515819"/>
    </source>
</evidence>
<reference evidence="3 4" key="1">
    <citation type="submission" date="2020-08" db="EMBL/GenBank/DDBJ databases">
        <authorList>
            <person name="Liu C."/>
            <person name="Sun Q."/>
        </authorList>
    </citation>
    <scope>NUCLEOTIDE SEQUENCE [LARGE SCALE GENOMIC DNA]</scope>
    <source>
        <strain evidence="3 4">NSJ-4</strain>
    </source>
</reference>
<dbReference type="KEGG" id="wcp:H9Q76_08005"/>
<dbReference type="AlphaFoldDB" id="A0A7G9FJG6"/>
<keyword evidence="4" id="KW-1185">Reference proteome</keyword>
<sequence length="296" mass="33794">MFGVYFGKYLEDVGVLTHEQYMEIVEASRTARVKMGLLAVSEGLMTKEQADEVNQLQAMKDARFGDIAVEKGYLTDEQVGKLLKKQGDSYLLFVQALVERKLLTLEDIQKYLNHYKKSERYTALEIDALKSSDIDKIIQIFLKDNQVPAAVKDYLALLARNMVRFVDNKIRFERIERIHTYTSKYIASQCFTGDYNLFIGICNVGTKPIATEFAKEEFEVIDEDSLDAVCEFINVCNGLFASKESLEGVHIDMLPPEMYTDITTISSEGMMFLLPCYVHGERADIVICMETKWNIS</sequence>
<name>A0A7G9FJG6_9FIRM</name>
<proteinExistence type="predicted"/>
<evidence type="ECO:0000313" key="3">
    <source>
        <dbReference type="EMBL" id="QNL98697.1"/>
    </source>
</evidence>
<feature type="domain" description="Chemotaxis phosphatase CheX-like" evidence="2">
    <location>
        <begin position="190"/>
        <end position="261"/>
    </location>
</feature>
<organism evidence="3 4">
    <name type="scientific">Wujia chipingensis</name>
    <dbReference type="NCBI Taxonomy" id="2763670"/>
    <lineage>
        <taxon>Bacteria</taxon>
        <taxon>Bacillati</taxon>
        <taxon>Bacillota</taxon>
        <taxon>Clostridia</taxon>
        <taxon>Lachnospirales</taxon>
        <taxon>Lachnospiraceae</taxon>
        <taxon>Wujia</taxon>
    </lineage>
</organism>
<dbReference type="GO" id="GO:0006935">
    <property type="term" value="P:chemotaxis"/>
    <property type="evidence" value="ECO:0007669"/>
    <property type="project" value="UniProtKB-KW"/>
</dbReference>